<sequence length="64" mass="6927">MTPFGVFVRISDCVEGLIALEALQVESEADASQAFEAGRQVRVRLVAVDLVQRRIRLALSGGLV</sequence>
<protein>
    <submittedName>
        <fullName evidence="2">S1 RNA binding domain-containing protein</fullName>
    </submittedName>
</protein>
<name>A0A1G6VND4_9ACTN</name>
<feature type="domain" description="S1 motif" evidence="1">
    <location>
        <begin position="1"/>
        <end position="60"/>
    </location>
</feature>
<dbReference type="PROSITE" id="PS50126">
    <property type="entry name" value="S1"/>
    <property type="match status" value="1"/>
</dbReference>
<dbReference type="GO" id="GO:0003676">
    <property type="term" value="F:nucleic acid binding"/>
    <property type="evidence" value="ECO:0007669"/>
    <property type="project" value="InterPro"/>
</dbReference>
<keyword evidence="3" id="KW-1185">Reference proteome</keyword>
<dbReference type="EMBL" id="FNAD01000005">
    <property type="protein sequence ID" value="SDD54336.1"/>
    <property type="molecule type" value="Genomic_DNA"/>
</dbReference>
<accession>A0A1G6VND4</accession>
<dbReference type="Proteomes" id="UP000198949">
    <property type="component" value="Unassembled WGS sequence"/>
</dbReference>
<proteinExistence type="predicted"/>
<dbReference type="InterPro" id="IPR040596">
    <property type="entry name" value="RNase_II_C_S1"/>
</dbReference>
<organism evidence="2 3">
    <name type="scientific">Glycomyces harbinensis</name>
    <dbReference type="NCBI Taxonomy" id="58114"/>
    <lineage>
        <taxon>Bacteria</taxon>
        <taxon>Bacillati</taxon>
        <taxon>Actinomycetota</taxon>
        <taxon>Actinomycetes</taxon>
        <taxon>Glycomycetales</taxon>
        <taxon>Glycomycetaceae</taxon>
        <taxon>Glycomyces</taxon>
    </lineage>
</organism>
<gene>
    <name evidence="2" type="ORF">SAMN05216270_1057</name>
</gene>
<dbReference type="InterPro" id="IPR003029">
    <property type="entry name" value="S1_domain"/>
</dbReference>
<dbReference type="InterPro" id="IPR012340">
    <property type="entry name" value="NA-bd_OB-fold"/>
</dbReference>
<evidence type="ECO:0000313" key="2">
    <source>
        <dbReference type="EMBL" id="SDD54336.1"/>
    </source>
</evidence>
<dbReference type="AlphaFoldDB" id="A0A1G6VND4"/>
<reference evidence="3" key="1">
    <citation type="submission" date="2016-10" db="EMBL/GenBank/DDBJ databases">
        <authorList>
            <person name="Varghese N."/>
            <person name="Submissions S."/>
        </authorList>
    </citation>
    <scope>NUCLEOTIDE SEQUENCE [LARGE SCALE GENOMIC DNA]</scope>
    <source>
        <strain evidence="3">CGMCC 4.3516</strain>
    </source>
</reference>
<dbReference type="Pfam" id="PF18614">
    <property type="entry name" value="RNase_II_C_S1"/>
    <property type="match status" value="1"/>
</dbReference>
<dbReference type="SUPFAM" id="SSF50249">
    <property type="entry name" value="Nucleic acid-binding proteins"/>
    <property type="match status" value="1"/>
</dbReference>
<evidence type="ECO:0000259" key="1">
    <source>
        <dbReference type="PROSITE" id="PS50126"/>
    </source>
</evidence>
<dbReference type="Gene3D" id="2.40.50.140">
    <property type="entry name" value="Nucleic acid-binding proteins"/>
    <property type="match status" value="1"/>
</dbReference>
<evidence type="ECO:0000313" key="3">
    <source>
        <dbReference type="Proteomes" id="UP000198949"/>
    </source>
</evidence>